<dbReference type="AlphaFoldDB" id="A0A6A6R668"/>
<feature type="signal peptide" evidence="1">
    <location>
        <begin position="1"/>
        <end position="29"/>
    </location>
</feature>
<protein>
    <submittedName>
        <fullName evidence="2">Uncharacterized protein</fullName>
    </submittedName>
</protein>
<keyword evidence="1" id="KW-0732">Signal</keyword>
<organism evidence="2 3">
    <name type="scientific">Lophium mytilinum</name>
    <dbReference type="NCBI Taxonomy" id="390894"/>
    <lineage>
        <taxon>Eukaryota</taxon>
        <taxon>Fungi</taxon>
        <taxon>Dikarya</taxon>
        <taxon>Ascomycota</taxon>
        <taxon>Pezizomycotina</taxon>
        <taxon>Dothideomycetes</taxon>
        <taxon>Pleosporomycetidae</taxon>
        <taxon>Mytilinidiales</taxon>
        <taxon>Mytilinidiaceae</taxon>
        <taxon>Lophium</taxon>
    </lineage>
</organism>
<name>A0A6A6R668_9PEZI</name>
<sequence length="58" mass="6266">MRGPAPGPVAMRSLGFVCLCCCVAYFGEHARIYEKTTMPIRKAKMMVPGGGVDFLSNV</sequence>
<dbReference type="EMBL" id="MU004185">
    <property type="protein sequence ID" value="KAF2498977.1"/>
    <property type="molecule type" value="Genomic_DNA"/>
</dbReference>
<accession>A0A6A6R668</accession>
<reference evidence="2" key="1">
    <citation type="journal article" date="2020" name="Stud. Mycol.">
        <title>101 Dothideomycetes genomes: a test case for predicting lifestyles and emergence of pathogens.</title>
        <authorList>
            <person name="Haridas S."/>
            <person name="Albert R."/>
            <person name="Binder M."/>
            <person name="Bloem J."/>
            <person name="Labutti K."/>
            <person name="Salamov A."/>
            <person name="Andreopoulos B."/>
            <person name="Baker S."/>
            <person name="Barry K."/>
            <person name="Bills G."/>
            <person name="Bluhm B."/>
            <person name="Cannon C."/>
            <person name="Castanera R."/>
            <person name="Culley D."/>
            <person name="Daum C."/>
            <person name="Ezra D."/>
            <person name="Gonzalez J."/>
            <person name="Henrissat B."/>
            <person name="Kuo A."/>
            <person name="Liang C."/>
            <person name="Lipzen A."/>
            <person name="Lutzoni F."/>
            <person name="Magnuson J."/>
            <person name="Mondo S."/>
            <person name="Nolan M."/>
            <person name="Ohm R."/>
            <person name="Pangilinan J."/>
            <person name="Park H.-J."/>
            <person name="Ramirez L."/>
            <person name="Alfaro M."/>
            <person name="Sun H."/>
            <person name="Tritt A."/>
            <person name="Yoshinaga Y."/>
            <person name="Zwiers L.-H."/>
            <person name="Turgeon B."/>
            <person name="Goodwin S."/>
            <person name="Spatafora J."/>
            <person name="Crous P."/>
            <person name="Grigoriev I."/>
        </authorList>
    </citation>
    <scope>NUCLEOTIDE SEQUENCE</scope>
    <source>
        <strain evidence="2">CBS 269.34</strain>
    </source>
</reference>
<keyword evidence="3" id="KW-1185">Reference proteome</keyword>
<evidence type="ECO:0000313" key="3">
    <source>
        <dbReference type="Proteomes" id="UP000799750"/>
    </source>
</evidence>
<evidence type="ECO:0000256" key="1">
    <source>
        <dbReference type="SAM" id="SignalP"/>
    </source>
</evidence>
<feature type="chain" id="PRO_5025489776" evidence="1">
    <location>
        <begin position="30"/>
        <end position="58"/>
    </location>
</feature>
<dbReference type="Proteomes" id="UP000799750">
    <property type="component" value="Unassembled WGS sequence"/>
</dbReference>
<evidence type="ECO:0000313" key="2">
    <source>
        <dbReference type="EMBL" id="KAF2498977.1"/>
    </source>
</evidence>
<gene>
    <name evidence="2" type="ORF">BU16DRAFT_524980</name>
</gene>
<proteinExistence type="predicted"/>